<evidence type="ECO:0008006" key="3">
    <source>
        <dbReference type="Google" id="ProtNLM"/>
    </source>
</evidence>
<dbReference type="AlphaFoldDB" id="A0A7X2TRM4"/>
<protein>
    <recommendedName>
        <fullName evidence="3">DNA alkylation repair enzyme</fullName>
    </recommendedName>
</protein>
<keyword evidence="2" id="KW-1185">Reference proteome</keyword>
<sequence>MERILAIKIDWSIYPDRERKAKFTQKLTPESPYKSAGVSVIEVKKLAKTINDDDIELNYLEDVLLKGIIIASRKESFAEKRKKLEAFYPLFISWMATDSVAPTLYIPQKDKKEAYRYFIKLTEDKDPMTSRFAFVVLMGHFLTEESIDEIMNKAIAIKTDSYLLKMGIAWLTSSCYIHYPEKTSKYFSLLDKEISKMAKQKCRDSRRVSPEAKKSLNNL</sequence>
<evidence type="ECO:0000313" key="2">
    <source>
        <dbReference type="Proteomes" id="UP000460549"/>
    </source>
</evidence>
<dbReference type="Gene3D" id="1.25.10.90">
    <property type="match status" value="1"/>
</dbReference>
<evidence type="ECO:0000313" key="1">
    <source>
        <dbReference type="EMBL" id="MSU07027.1"/>
    </source>
</evidence>
<proteinExistence type="predicted"/>
<dbReference type="InterPro" id="IPR016024">
    <property type="entry name" value="ARM-type_fold"/>
</dbReference>
<accession>A0A7X2TRM4</accession>
<name>A0A7X2TRM4_9SPIO</name>
<dbReference type="SUPFAM" id="SSF48371">
    <property type="entry name" value="ARM repeat"/>
    <property type="match status" value="1"/>
</dbReference>
<reference evidence="1 2" key="1">
    <citation type="submission" date="2019-08" db="EMBL/GenBank/DDBJ databases">
        <title>In-depth cultivation of the pig gut microbiome towards novel bacterial diversity and tailored functional studies.</title>
        <authorList>
            <person name="Wylensek D."/>
            <person name="Hitch T.C.A."/>
            <person name="Clavel T."/>
        </authorList>
    </citation>
    <scope>NUCLEOTIDE SEQUENCE [LARGE SCALE GENOMIC DNA]</scope>
    <source>
        <strain evidence="1 2">NM-380-WT-3C1</strain>
    </source>
</reference>
<comment type="caution">
    <text evidence="1">The sequence shown here is derived from an EMBL/GenBank/DDBJ whole genome shotgun (WGS) entry which is preliminary data.</text>
</comment>
<dbReference type="InterPro" id="IPR014825">
    <property type="entry name" value="DNA_alkylation"/>
</dbReference>
<organism evidence="1 2">
    <name type="scientific">Bullifex porci</name>
    <dbReference type="NCBI Taxonomy" id="2606638"/>
    <lineage>
        <taxon>Bacteria</taxon>
        <taxon>Pseudomonadati</taxon>
        <taxon>Spirochaetota</taxon>
        <taxon>Spirochaetia</taxon>
        <taxon>Spirochaetales</taxon>
        <taxon>Spirochaetaceae</taxon>
        <taxon>Bullifex</taxon>
    </lineage>
</organism>
<dbReference type="EMBL" id="VUNN01000023">
    <property type="protein sequence ID" value="MSU07027.1"/>
    <property type="molecule type" value="Genomic_DNA"/>
</dbReference>
<dbReference type="Pfam" id="PF08713">
    <property type="entry name" value="DNA_alkylation"/>
    <property type="match status" value="1"/>
</dbReference>
<dbReference type="Proteomes" id="UP000460549">
    <property type="component" value="Unassembled WGS sequence"/>
</dbReference>
<gene>
    <name evidence="1" type="ORF">FYJ80_09640</name>
</gene>